<dbReference type="KEGG" id="lak:106161425"/>
<keyword evidence="2" id="KW-0676">Redox-active center</keyword>
<dbReference type="GO" id="GO:0004791">
    <property type="term" value="F:thioredoxin-disulfide reductase (NADPH) activity"/>
    <property type="evidence" value="ECO:0007669"/>
    <property type="project" value="TreeGrafter"/>
</dbReference>
<protein>
    <submittedName>
        <fullName evidence="4">Selenoprotein T2</fullName>
    </submittedName>
</protein>
<dbReference type="InParanoid" id="A0A1S3I6F0"/>
<dbReference type="STRING" id="7574.A0A1S3I6F0"/>
<dbReference type="Proteomes" id="UP000085678">
    <property type="component" value="Unplaced"/>
</dbReference>
<dbReference type="PANTHER" id="PTHR13544">
    <property type="entry name" value="SELENOPROTEIN T"/>
    <property type="match status" value="1"/>
</dbReference>
<dbReference type="PANTHER" id="PTHR13544:SF0">
    <property type="entry name" value="THIOREDOXIN REDUCTASE-LIKE SELENOPROTEIN T"/>
    <property type="match status" value="1"/>
</dbReference>
<name>A0A1S3I6F0_LINAN</name>
<accession>A0A1S3I6F0</accession>
<proteinExistence type="predicted"/>
<keyword evidence="1" id="KW-0732">Signal</keyword>
<evidence type="ECO:0000313" key="4">
    <source>
        <dbReference type="RefSeq" id="XP_013393832.1"/>
    </source>
</evidence>
<dbReference type="InterPro" id="IPR036249">
    <property type="entry name" value="Thioredoxin-like_sf"/>
</dbReference>
<dbReference type="OrthoDB" id="60822at2759"/>
<dbReference type="GeneID" id="106161425"/>
<feature type="non-terminal residue" evidence="4">
    <location>
        <position position="1"/>
    </location>
</feature>
<sequence length="140" mass="15551">YQKLYEQFSYAIQQKYPALSVQGGNYPPPPLKATIAQILGLVKIGLIIMIASGFNPFPALGVDTPSAYTWASENKVYACLMLFFICNAVEGQLISTGAFEVTFNDVPIWSKLETGRIPSPQEFFQIIDNNMRMTQEGVMS</sequence>
<evidence type="ECO:0000256" key="2">
    <source>
        <dbReference type="ARBA" id="ARBA00023284"/>
    </source>
</evidence>
<evidence type="ECO:0000313" key="3">
    <source>
        <dbReference type="Proteomes" id="UP000085678"/>
    </source>
</evidence>
<dbReference type="AlphaFoldDB" id="A0A1S3I6F0"/>
<dbReference type="InterPro" id="IPR019389">
    <property type="entry name" value="Selenoprotein_T"/>
</dbReference>
<dbReference type="Gene3D" id="3.40.30.10">
    <property type="entry name" value="Glutaredoxin"/>
    <property type="match status" value="1"/>
</dbReference>
<dbReference type="GO" id="GO:0005789">
    <property type="term" value="C:endoplasmic reticulum membrane"/>
    <property type="evidence" value="ECO:0007669"/>
    <property type="project" value="TreeGrafter"/>
</dbReference>
<organism evidence="3 4">
    <name type="scientific">Lingula anatina</name>
    <name type="common">Brachiopod</name>
    <name type="synonym">Lingula unguis</name>
    <dbReference type="NCBI Taxonomy" id="7574"/>
    <lineage>
        <taxon>Eukaryota</taxon>
        <taxon>Metazoa</taxon>
        <taxon>Spiralia</taxon>
        <taxon>Lophotrochozoa</taxon>
        <taxon>Brachiopoda</taxon>
        <taxon>Linguliformea</taxon>
        <taxon>Lingulata</taxon>
        <taxon>Lingulida</taxon>
        <taxon>Linguloidea</taxon>
        <taxon>Lingulidae</taxon>
        <taxon>Lingula</taxon>
    </lineage>
</organism>
<dbReference type="NCBIfam" id="TIGR02174">
    <property type="entry name" value="CXXU_selWTH"/>
    <property type="match status" value="1"/>
</dbReference>
<reference evidence="4" key="1">
    <citation type="submission" date="2025-08" db="UniProtKB">
        <authorList>
            <consortium name="RefSeq"/>
        </authorList>
    </citation>
    <scope>IDENTIFICATION</scope>
    <source>
        <tissue evidence="4">Gonads</tissue>
    </source>
</reference>
<dbReference type="FunCoup" id="A0A1S3I6F0">
    <property type="interactions" value="1245"/>
</dbReference>
<keyword evidence="3" id="KW-1185">Reference proteome</keyword>
<evidence type="ECO:0000256" key="1">
    <source>
        <dbReference type="ARBA" id="ARBA00022729"/>
    </source>
</evidence>
<dbReference type="Pfam" id="PF10262">
    <property type="entry name" value="Rdx"/>
    <property type="match status" value="1"/>
</dbReference>
<gene>
    <name evidence="4" type="primary">LOC106161425</name>
</gene>
<dbReference type="SUPFAM" id="SSF52833">
    <property type="entry name" value="Thioredoxin-like"/>
    <property type="match status" value="1"/>
</dbReference>
<dbReference type="RefSeq" id="XP_013393832.1">
    <property type="nucleotide sequence ID" value="XM_013538378.1"/>
</dbReference>
<dbReference type="GO" id="GO:0045454">
    <property type="term" value="P:cell redox homeostasis"/>
    <property type="evidence" value="ECO:0007669"/>
    <property type="project" value="TreeGrafter"/>
</dbReference>
<dbReference type="InterPro" id="IPR011893">
    <property type="entry name" value="Selenoprotein_Rdx-typ"/>
</dbReference>